<accession>K1RMX1</accession>
<protein>
    <submittedName>
        <fullName evidence="1">Uncharacterized protein</fullName>
    </submittedName>
</protein>
<dbReference type="AlphaFoldDB" id="K1RMX1"/>
<sequence length="128" mass="15162">MTWGTADEVCPVEFKGSGYRHLAADIFEGPFNLFNVNNYEEDESVAIQKYCPESSIVNITSPYMVERLRRDLARFAAGEEFIIRNVNFRGYNDFKCEMVRKLGHEFRRMFRRCNEFYRALCEHCEYNA</sequence>
<name>K1RMX1_MAGGI</name>
<gene>
    <name evidence="1" type="ORF">CGI_10022173</name>
</gene>
<evidence type="ECO:0000313" key="1">
    <source>
        <dbReference type="EMBL" id="EKC35751.1"/>
    </source>
</evidence>
<dbReference type="InParanoid" id="K1RMX1"/>
<organism evidence="1">
    <name type="scientific">Magallana gigas</name>
    <name type="common">Pacific oyster</name>
    <name type="synonym">Crassostrea gigas</name>
    <dbReference type="NCBI Taxonomy" id="29159"/>
    <lineage>
        <taxon>Eukaryota</taxon>
        <taxon>Metazoa</taxon>
        <taxon>Spiralia</taxon>
        <taxon>Lophotrochozoa</taxon>
        <taxon>Mollusca</taxon>
        <taxon>Bivalvia</taxon>
        <taxon>Autobranchia</taxon>
        <taxon>Pteriomorphia</taxon>
        <taxon>Ostreida</taxon>
        <taxon>Ostreoidea</taxon>
        <taxon>Ostreidae</taxon>
        <taxon>Magallana</taxon>
    </lineage>
</organism>
<dbReference type="HOGENOM" id="CLU_1961720_0_0_1"/>
<dbReference type="EMBL" id="JH816972">
    <property type="protein sequence ID" value="EKC35751.1"/>
    <property type="molecule type" value="Genomic_DNA"/>
</dbReference>
<proteinExistence type="predicted"/>
<reference evidence="1" key="1">
    <citation type="journal article" date="2012" name="Nature">
        <title>The oyster genome reveals stress adaptation and complexity of shell formation.</title>
        <authorList>
            <person name="Zhang G."/>
            <person name="Fang X."/>
            <person name="Guo X."/>
            <person name="Li L."/>
            <person name="Luo R."/>
            <person name="Xu F."/>
            <person name="Yang P."/>
            <person name="Zhang L."/>
            <person name="Wang X."/>
            <person name="Qi H."/>
            <person name="Xiong Z."/>
            <person name="Que H."/>
            <person name="Xie Y."/>
            <person name="Holland P.W."/>
            <person name="Paps J."/>
            <person name="Zhu Y."/>
            <person name="Wu F."/>
            <person name="Chen Y."/>
            <person name="Wang J."/>
            <person name="Peng C."/>
            <person name="Meng J."/>
            <person name="Yang L."/>
            <person name="Liu J."/>
            <person name="Wen B."/>
            <person name="Zhang N."/>
            <person name="Huang Z."/>
            <person name="Zhu Q."/>
            <person name="Feng Y."/>
            <person name="Mount A."/>
            <person name="Hedgecock D."/>
            <person name="Xu Z."/>
            <person name="Liu Y."/>
            <person name="Domazet-Loso T."/>
            <person name="Du Y."/>
            <person name="Sun X."/>
            <person name="Zhang S."/>
            <person name="Liu B."/>
            <person name="Cheng P."/>
            <person name="Jiang X."/>
            <person name="Li J."/>
            <person name="Fan D."/>
            <person name="Wang W."/>
            <person name="Fu W."/>
            <person name="Wang T."/>
            <person name="Wang B."/>
            <person name="Zhang J."/>
            <person name="Peng Z."/>
            <person name="Li Y."/>
            <person name="Li N."/>
            <person name="Wang J."/>
            <person name="Chen M."/>
            <person name="He Y."/>
            <person name="Tan F."/>
            <person name="Song X."/>
            <person name="Zheng Q."/>
            <person name="Huang R."/>
            <person name="Yang H."/>
            <person name="Du X."/>
            <person name="Chen L."/>
            <person name="Yang M."/>
            <person name="Gaffney P.M."/>
            <person name="Wang S."/>
            <person name="Luo L."/>
            <person name="She Z."/>
            <person name="Ming Y."/>
            <person name="Huang W."/>
            <person name="Zhang S."/>
            <person name="Huang B."/>
            <person name="Zhang Y."/>
            <person name="Qu T."/>
            <person name="Ni P."/>
            <person name="Miao G."/>
            <person name="Wang J."/>
            <person name="Wang Q."/>
            <person name="Steinberg C.E."/>
            <person name="Wang H."/>
            <person name="Li N."/>
            <person name="Qian L."/>
            <person name="Zhang G."/>
            <person name="Li Y."/>
            <person name="Yang H."/>
            <person name="Liu X."/>
            <person name="Wang J."/>
            <person name="Yin Y."/>
            <person name="Wang J."/>
        </authorList>
    </citation>
    <scope>NUCLEOTIDE SEQUENCE [LARGE SCALE GENOMIC DNA]</scope>
    <source>
        <strain evidence="1">05x7-T-G4-1.051#20</strain>
    </source>
</reference>